<organism evidence="2 3">
    <name type="scientific">Sphingomonas xanthus</name>
    <dbReference type="NCBI Taxonomy" id="2594473"/>
    <lineage>
        <taxon>Bacteria</taxon>
        <taxon>Pseudomonadati</taxon>
        <taxon>Pseudomonadota</taxon>
        <taxon>Alphaproteobacteria</taxon>
        <taxon>Sphingomonadales</taxon>
        <taxon>Sphingomonadaceae</taxon>
        <taxon>Sphingomonas</taxon>
    </lineage>
</organism>
<dbReference type="SUPFAM" id="SSF103515">
    <property type="entry name" value="Autotransporter"/>
    <property type="match status" value="1"/>
</dbReference>
<protein>
    <submittedName>
        <fullName evidence="2">Autotransporter outer membrane beta-barrel domain-containing protein</fullName>
    </submittedName>
</protein>
<reference evidence="2 3" key="1">
    <citation type="submission" date="2019-07" db="EMBL/GenBank/DDBJ databases">
        <title>Sphingomonas AE3 Genome sequencing and assembly.</title>
        <authorList>
            <person name="Kim H."/>
        </authorList>
    </citation>
    <scope>NUCLEOTIDE SEQUENCE [LARGE SCALE GENOMIC DNA]</scope>
    <source>
        <strain evidence="2 3">AE3</strain>
    </source>
</reference>
<keyword evidence="3" id="KW-1185">Reference proteome</keyword>
<sequence>MKQRISMHLPLLASELPAAGRIVSVKRRAKLLGAGASLLALGFVNLGQAQAANVAGISQADEESIALDLRGFGATSGAAAGSGQAQRPGQQAVGTQALVELDNSETMEFLASVETAASDFAIGSTVMSGVIQQVATGTASGTGTAKINNSGEILIGISADVAAGSTALALAGIDIGITQSAFGGEGASVTMANSGSIAMVAEAEALAAGGGVTDFASAQAYVFGIHAFASATGTAGNASVDLSNLGTIEIDAVAHATGSGYARAAASAAQGMVGTAMTAGSGPAAVSLTNVGELSLVGQADATGGYTGHATAIAAHGMIALAGGHGDATAEIANSGDLTLLADADVSAGTNAYAVAIAIGAIKATAHGGIGSALSSVTNSADIALIANAEAEALNAQAFAIVGGTFGSGAVYQSAHSYGGDASAIADNSGSISVVANALANGDVVASASAVGGPGFNQFAFATEGDARANFANSGSMEFVAQAEANGANSAFADAIFYNAVGQFANANGGAGQGIADLANTGSISVGVFAESHGVTWGEALAIGNRAVVQGVLTVGNDAIGHLDNDGSIEVNVAALAEGSVAEATAMLQTGIVQELGSIGSGEAYGELTNNGSIDFNLIASANSLDGHGHAEVELEGGIVQYVGAGSSQYVYGTTGGLTQITQDIYPTGPATAQFTNSGSVDITAAAIGHGGTMAIAELTGLAIDQFARGSDAEASFDNEGTVEIQALALAEGAGDARAEASLTGLVQSAAALETTVHITATTNWGQVTDSVVTPVGTGTVSLTNSGSFEIAGLASAEGGSGDASAAMRVQGVAQSVAALNARAEFTNDGEFIVTAKAEAVAGGAANATAEATGYAASGPFDHAVDVLNNGDFTVVADALADGGTGTAFARAVGIAAAGTGLLSGDIANSVDLLVRANAAGGSALAEATGIQVGVNADGLNIVNSGVLAVFAATDGGDGKATGIGVVDTGQGGPGTVTVTNDGGLITARVSADSGATWSRGTAIDLSAGSSASVINLVGDGGISGNINLAAGQTINVTGGETWFDGIINAECALAVCGEGRLNIGNGGTLFLRHASAIDGPSGAYLEQLDITAGGTIVFELPTGADPESAYPQIFADVANLDGTLLVRSQAGLYDDSYLFENVIDADVRNGQFDHCGIDGDPALLSLSCVYDSQGNVDLKLDRVAFDAVAGLTRNQRAVGSGIEAVYDLDLEGDFGEMVGQLFTFDEDGYRRAVDQLTGSSHAAYMQSFNAIGVQQNDLIDRAVGCELPMSELSSLACRTSKVSMWGQIDFANRRSDGDAEAGAYDSDRWMAAVGADAQVGEDMVAGISLTKVTNRLDFHDGGRWKADGYQLGAYGVIDRGQFYAKAMTSYGWFNGHSRRFVDWSSSGGSLAGMLTGEPDARLWTLGARFGYRVPLGGASQLTPFINIDHSSATLKGFTEAGLPVAALRVEKSTSSRTAVTVGTKWAGDVGGAVPQLELGYRRLFGDRRATFDAAFADAPGSDFSIVSALEKRGALLAGASLGGKVGLVDVRVGYQGLFDAVNNSHSANFRLTLPLGGK</sequence>
<name>A0A516ITY8_9SPHN</name>
<dbReference type="InterPro" id="IPR005546">
    <property type="entry name" value="Autotransporte_beta"/>
</dbReference>
<evidence type="ECO:0000313" key="2">
    <source>
        <dbReference type="EMBL" id="QDP20375.1"/>
    </source>
</evidence>
<feature type="domain" description="Autotransporter" evidence="1">
    <location>
        <begin position="1278"/>
        <end position="1556"/>
    </location>
</feature>
<dbReference type="PROSITE" id="PS51208">
    <property type="entry name" value="AUTOTRANSPORTER"/>
    <property type="match status" value="1"/>
</dbReference>
<dbReference type="InterPro" id="IPR036709">
    <property type="entry name" value="Autotransporte_beta_dom_sf"/>
</dbReference>
<dbReference type="OrthoDB" id="7423155at2"/>
<dbReference type="Pfam" id="PF03797">
    <property type="entry name" value="Autotransporter"/>
    <property type="match status" value="1"/>
</dbReference>
<dbReference type="SMART" id="SM00869">
    <property type="entry name" value="Autotransporter"/>
    <property type="match status" value="1"/>
</dbReference>
<gene>
    <name evidence="2" type="ORF">FMM02_10680</name>
</gene>
<dbReference type="Gene3D" id="2.40.128.130">
    <property type="entry name" value="Autotransporter beta-domain"/>
    <property type="match status" value="1"/>
</dbReference>
<evidence type="ECO:0000259" key="1">
    <source>
        <dbReference type="PROSITE" id="PS51208"/>
    </source>
</evidence>
<proteinExistence type="predicted"/>
<dbReference type="EMBL" id="CP041659">
    <property type="protein sequence ID" value="QDP20375.1"/>
    <property type="molecule type" value="Genomic_DNA"/>
</dbReference>
<evidence type="ECO:0000313" key="3">
    <source>
        <dbReference type="Proteomes" id="UP000321857"/>
    </source>
</evidence>
<accession>A0A516ITY8</accession>
<dbReference type="KEGG" id="sxa:FMM02_10680"/>
<dbReference type="Proteomes" id="UP000321857">
    <property type="component" value="Chromosome"/>
</dbReference>